<dbReference type="AlphaFoldDB" id="C0DRT7"/>
<protein>
    <submittedName>
        <fullName evidence="1">Uncharacterized protein</fullName>
    </submittedName>
</protein>
<gene>
    <name evidence="1" type="ORF">EIKCOROL_00053</name>
</gene>
<dbReference type="HOGENOM" id="CLU_3288835_0_0_4"/>
<organism evidence="1 2">
    <name type="scientific">Eikenella corrodens ATCC 23834</name>
    <dbReference type="NCBI Taxonomy" id="546274"/>
    <lineage>
        <taxon>Bacteria</taxon>
        <taxon>Pseudomonadati</taxon>
        <taxon>Pseudomonadota</taxon>
        <taxon>Betaproteobacteria</taxon>
        <taxon>Neisseriales</taxon>
        <taxon>Neisseriaceae</taxon>
        <taxon>Eikenella</taxon>
    </lineage>
</organism>
<name>C0DRT7_EIKCO</name>
<proteinExistence type="predicted"/>
<evidence type="ECO:0000313" key="1">
    <source>
        <dbReference type="EMBL" id="EEG25234.1"/>
    </source>
</evidence>
<comment type="caution">
    <text evidence="1">The sequence shown here is derived from an EMBL/GenBank/DDBJ whole genome shotgun (WGS) entry which is preliminary data.</text>
</comment>
<reference evidence="1 2" key="1">
    <citation type="submission" date="2009-01" db="EMBL/GenBank/DDBJ databases">
        <authorList>
            <person name="Fulton L."/>
            <person name="Clifton S."/>
            <person name="Chinwalla A.T."/>
            <person name="Mitreva M."/>
            <person name="Sodergren E."/>
            <person name="Weinstock G."/>
            <person name="Clifton S."/>
            <person name="Dooling D.J."/>
            <person name="Fulton B."/>
            <person name="Minx P."/>
            <person name="Pepin K.H."/>
            <person name="Johnson M."/>
            <person name="Bhonagiri V."/>
            <person name="Nash W.E."/>
            <person name="Mardis E.R."/>
            <person name="Wilson R.K."/>
        </authorList>
    </citation>
    <scope>NUCLEOTIDE SEQUENCE [LARGE SCALE GENOMIC DNA]</scope>
    <source>
        <strain evidence="1 2">ATCC 23834</strain>
    </source>
</reference>
<dbReference type="EMBL" id="ACEA01000002">
    <property type="protein sequence ID" value="EEG25234.1"/>
    <property type="molecule type" value="Genomic_DNA"/>
</dbReference>
<dbReference type="Proteomes" id="UP000005837">
    <property type="component" value="Unassembled WGS sequence"/>
</dbReference>
<accession>C0DRT7</accession>
<evidence type="ECO:0000313" key="2">
    <source>
        <dbReference type="Proteomes" id="UP000005837"/>
    </source>
</evidence>
<sequence length="40" mass="4862">MCWRHDFQVASKEVQRLPENISFNVVETVSLLPRFKTWLR</sequence>